<dbReference type="Proteomes" id="UP000005257">
    <property type="component" value="Chromosome"/>
</dbReference>
<proteinExistence type="predicted"/>
<gene>
    <name evidence="2" type="ORF">BTF1_27350</name>
</gene>
<dbReference type="AlphaFoldDB" id="A0A9W3JU18"/>
<dbReference type="KEGG" id="btn:BTF1_27350"/>
<evidence type="ECO:0000313" key="3">
    <source>
        <dbReference type="Proteomes" id="UP000005257"/>
    </source>
</evidence>
<protein>
    <submittedName>
        <fullName evidence="2">Prophage LambdaBa04, DNA binding protein</fullName>
    </submittedName>
</protein>
<name>A0A9W3JU18_BACTU</name>
<dbReference type="Pfam" id="PF12728">
    <property type="entry name" value="HTH_17"/>
    <property type="match status" value="1"/>
</dbReference>
<feature type="domain" description="Helix-turn-helix" evidence="1">
    <location>
        <begin position="77"/>
        <end position="123"/>
    </location>
</feature>
<dbReference type="EMBL" id="CP003763">
    <property type="protein sequence ID" value="AFQ29632.1"/>
    <property type="molecule type" value="Genomic_DNA"/>
</dbReference>
<dbReference type="InterPro" id="IPR041657">
    <property type="entry name" value="HTH_17"/>
</dbReference>
<reference evidence="2 3" key="1">
    <citation type="journal article" date="2013" name="Genome Announc.">
        <title>Complete Genome Sequence of Bacillus thuringiensis Serovar Israelensis Strain HD-789.</title>
        <authorList>
            <person name="Doggett N.A."/>
            <person name="Stubben C.J."/>
            <person name="Chertkov O."/>
            <person name="Bruce D.C."/>
            <person name="Detter J.C."/>
            <person name="Johnson S.L."/>
            <person name="Han C.S."/>
        </authorList>
    </citation>
    <scope>NUCLEOTIDE SEQUENCE [LARGE SCALE GENOMIC DNA]</scope>
    <source>
        <strain evidence="2 3">HD-789</strain>
    </source>
</reference>
<sequence>MPENKEKSVGTGVKKSTIQRALRIAKWAAKQGWSDEEFWEAIELLQSHQEDGQQTTEEKIKGLSVTYEKVNDYPIILNVDHVAQILAVSNSTVYEIMRHKGFPLINIGNRKRVLREEFFNWLKGISAS</sequence>
<accession>A0A9W3JU18</accession>
<organism evidence="2 3">
    <name type="scientific">Bacillus thuringiensis HD-789</name>
    <dbReference type="NCBI Taxonomy" id="1217737"/>
    <lineage>
        <taxon>Bacteria</taxon>
        <taxon>Bacillati</taxon>
        <taxon>Bacillota</taxon>
        <taxon>Bacilli</taxon>
        <taxon>Bacillales</taxon>
        <taxon>Bacillaceae</taxon>
        <taxon>Bacillus</taxon>
        <taxon>Bacillus cereus group</taxon>
    </lineage>
</organism>
<evidence type="ECO:0000259" key="1">
    <source>
        <dbReference type="Pfam" id="PF12728"/>
    </source>
</evidence>
<dbReference type="RefSeq" id="WP_001114722.1">
    <property type="nucleotide sequence ID" value="NC_018508.1"/>
</dbReference>
<evidence type="ECO:0000313" key="2">
    <source>
        <dbReference type="EMBL" id="AFQ29632.1"/>
    </source>
</evidence>